<organism evidence="3 4">
    <name type="scientific">Sphaerospermopsis aphanizomenoides LEGE 00250</name>
    <dbReference type="NCBI Taxonomy" id="2777972"/>
    <lineage>
        <taxon>Bacteria</taxon>
        <taxon>Bacillati</taxon>
        <taxon>Cyanobacteriota</taxon>
        <taxon>Cyanophyceae</taxon>
        <taxon>Nostocales</taxon>
        <taxon>Aphanizomenonaceae</taxon>
        <taxon>Sphaerospermopsis</taxon>
        <taxon>Sphaerospermopsis aphanizomenoides</taxon>
    </lineage>
</organism>
<evidence type="ECO:0000313" key="4">
    <source>
        <dbReference type="Proteomes" id="UP000606776"/>
    </source>
</evidence>
<keyword evidence="1" id="KW-0460">Magnesium</keyword>
<name>A0ABR9VID1_9CYAN</name>
<evidence type="ECO:0000256" key="1">
    <source>
        <dbReference type="ARBA" id="ARBA00022842"/>
    </source>
</evidence>
<evidence type="ECO:0000259" key="2">
    <source>
        <dbReference type="Pfam" id="PF01850"/>
    </source>
</evidence>
<dbReference type="Pfam" id="PF01850">
    <property type="entry name" value="PIN"/>
    <property type="match status" value="1"/>
</dbReference>
<dbReference type="Gene3D" id="3.40.50.1010">
    <property type="entry name" value="5'-nuclease"/>
    <property type="match status" value="1"/>
</dbReference>
<dbReference type="EMBL" id="JADEWB010000155">
    <property type="protein sequence ID" value="MBE9238264.1"/>
    <property type="molecule type" value="Genomic_DNA"/>
</dbReference>
<accession>A0ABR9VID1</accession>
<comment type="caution">
    <text evidence="3">The sequence shown here is derived from an EMBL/GenBank/DDBJ whole genome shotgun (WGS) entry which is preliminary data.</text>
</comment>
<feature type="domain" description="PIN" evidence="2">
    <location>
        <begin position="7"/>
        <end position="129"/>
    </location>
</feature>
<dbReference type="SUPFAM" id="SSF88723">
    <property type="entry name" value="PIN domain-like"/>
    <property type="match status" value="1"/>
</dbReference>
<protein>
    <submittedName>
        <fullName evidence="3">Type II toxin-antitoxin system VapC family toxin</fullName>
    </submittedName>
</protein>
<proteinExistence type="predicted"/>
<dbReference type="InterPro" id="IPR044153">
    <property type="entry name" value="PIN_Pae0151-like"/>
</dbReference>
<dbReference type="InterPro" id="IPR002716">
    <property type="entry name" value="PIN_dom"/>
</dbReference>
<dbReference type="Proteomes" id="UP000606776">
    <property type="component" value="Unassembled WGS sequence"/>
</dbReference>
<dbReference type="PANTHER" id="PTHR35901:SF1">
    <property type="entry name" value="EXONUCLEASE VAPC9"/>
    <property type="match status" value="1"/>
</dbReference>
<evidence type="ECO:0000313" key="3">
    <source>
        <dbReference type="EMBL" id="MBE9238264.1"/>
    </source>
</evidence>
<dbReference type="PANTHER" id="PTHR35901">
    <property type="entry name" value="RIBONUCLEASE VAPC3"/>
    <property type="match status" value="1"/>
</dbReference>
<dbReference type="CDD" id="cd09873">
    <property type="entry name" value="PIN_Pae0151-like"/>
    <property type="match status" value="1"/>
</dbReference>
<dbReference type="InterPro" id="IPR029060">
    <property type="entry name" value="PIN-like_dom_sf"/>
</dbReference>
<reference evidence="3 4" key="1">
    <citation type="submission" date="2020-10" db="EMBL/GenBank/DDBJ databases">
        <authorList>
            <person name="Castelo-Branco R."/>
            <person name="Eusebio N."/>
            <person name="Adriana R."/>
            <person name="Vieira A."/>
            <person name="Brugerolle De Fraissinette N."/>
            <person name="Rezende De Castro R."/>
            <person name="Schneider M.P."/>
            <person name="Vasconcelos V."/>
            <person name="Leao P.N."/>
        </authorList>
    </citation>
    <scope>NUCLEOTIDE SEQUENCE [LARGE SCALE GENOMIC DNA]</scope>
    <source>
        <strain evidence="3 4">LEGE 00250</strain>
    </source>
</reference>
<keyword evidence="4" id="KW-1185">Reference proteome</keyword>
<sequence>MTTTIKYVLDVSVCIKQFIPDPLSPKVDQILTYIAYPQYQFFVPDLFYIESANVLCKYVRAGIYPSDKVSADLATLKNLQLQVVSTANLMDDAVNIALNYNISAYDASYVALSQHENATLLTLDKKLVKALAISSYNICLFNEFQIPPLPHHG</sequence>
<gene>
    <name evidence="3" type="ORF">IQ227_20125</name>
</gene>
<dbReference type="RefSeq" id="WP_187039792.1">
    <property type="nucleotide sequence ID" value="NZ_JADEWB010000155.1"/>
</dbReference>
<dbReference type="InterPro" id="IPR051619">
    <property type="entry name" value="TypeII_TA_RNase_PINc/VapC"/>
</dbReference>